<comment type="caution">
    <text evidence="3">The sequence shown here is derived from an EMBL/GenBank/DDBJ whole genome shotgun (WGS) entry which is preliminary data.</text>
</comment>
<organism evidence="3 4">
    <name type="scientific">Roseateles rivi</name>
    <dbReference type="NCBI Taxonomy" id="3299028"/>
    <lineage>
        <taxon>Bacteria</taxon>
        <taxon>Pseudomonadati</taxon>
        <taxon>Pseudomonadota</taxon>
        <taxon>Betaproteobacteria</taxon>
        <taxon>Burkholderiales</taxon>
        <taxon>Sphaerotilaceae</taxon>
        <taxon>Roseateles</taxon>
    </lineage>
</organism>
<proteinExistence type="inferred from homology"/>
<dbReference type="Proteomes" id="UP001606099">
    <property type="component" value="Unassembled WGS sequence"/>
</dbReference>
<feature type="domain" description="Activator of Hsp90 ATPase homologue 1/2-like C-terminal" evidence="2">
    <location>
        <begin position="13"/>
        <end position="142"/>
    </location>
</feature>
<evidence type="ECO:0000313" key="4">
    <source>
        <dbReference type="Proteomes" id="UP001606099"/>
    </source>
</evidence>
<dbReference type="InterPro" id="IPR023393">
    <property type="entry name" value="START-like_dom_sf"/>
</dbReference>
<dbReference type="CDD" id="cd08895">
    <property type="entry name" value="SRPBCC_CalC_Aha1-like_2"/>
    <property type="match status" value="1"/>
</dbReference>
<dbReference type="SUPFAM" id="SSF55961">
    <property type="entry name" value="Bet v1-like"/>
    <property type="match status" value="1"/>
</dbReference>
<accession>A0ABW7FTI1</accession>
<evidence type="ECO:0000313" key="3">
    <source>
        <dbReference type="EMBL" id="MFG6447637.1"/>
    </source>
</evidence>
<dbReference type="RefSeq" id="WP_394459153.1">
    <property type="nucleotide sequence ID" value="NZ_JBIGHZ010000002.1"/>
</dbReference>
<dbReference type="InterPro" id="IPR013538">
    <property type="entry name" value="ASHA1/2-like_C"/>
</dbReference>
<protein>
    <submittedName>
        <fullName evidence="3">SRPBCC family protein</fullName>
    </submittedName>
</protein>
<dbReference type="Pfam" id="PF08327">
    <property type="entry name" value="AHSA1"/>
    <property type="match status" value="1"/>
</dbReference>
<name>A0ABW7FTI1_9BURK</name>
<dbReference type="EMBL" id="JBIGHZ010000002">
    <property type="protein sequence ID" value="MFG6447637.1"/>
    <property type="molecule type" value="Genomic_DNA"/>
</dbReference>
<gene>
    <name evidence="3" type="ORF">ACG0Z6_05200</name>
</gene>
<comment type="similarity">
    <text evidence="1">Belongs to the AHA1 family.</text>
</comment>
<keyword evidence="4" id="KW-1185">Reference proteome</keyword>
<evidence type="ECO:0000259" key="2">
    <source>
        <dbReference type="Pfam" id="PF08327"/>
    </source>
</evidence>
<dbReference type="Gene3D" id="3.30.530.20">
    <property type="match status" value="1"/>
</dbReference>
<reference evidence="3 4" key="1">
    <citation type="submission" date="2024-08" db="EMBL/GenBank/DDBJ databases">
        <authorList>
            <person name="Lu H."/>
        </authorList>
    </citation>
    <scope>NUCLEOTIDE SEQUENCE [LARGE SCALE GENOMIC DNA]</scope>
    <source>
        <strain evidence="3 4">BYS180W</strain>
    </source>
</reference>
<sequence length="149" mass="16493">MPHTIELHRVLSAPPERVFRAFTEADALAQWLPPHGFTATVHALDLREGGRFRMSFRNFSTGDVVSFGGEYLHIAAPQLLRYTDVFDDPALPGTIEVEVRLSAVPSGTELQVRQSGIPEVIARDGCYLGWQQSLNALARLVEPDMRPPG</sequence>
<evidence type="ECO:0000256" key="1">
    <source>
        <dbReference type="ARBA" id="ARBA00006817"/>
    </source>
</evidence>